<gene>
    <name evidence="4" type="ORF">NLI96_g9884</name>
</gene>
<feature type="domain" description="Protein kinase" evidence="3">
    <location>
        <begin position="241"/>
        <end position="489"/>
    </location>
</feature>
<dbReference type="InterPro" id="IPR017441">
    <property type="entry name" value="Protein_kinase_ATP_BS"/>
</dbReference>
<dbReference type="InterPro" id="IPR011009">
    <property type="entry name" value="Kinase-like_dom_sf"/>
</dbReference>
<dbReference type="PROSITE" id="PS00107">
    <property type="entry name" value="PROTEIN_KINASE_ATP"/>
    <property type="match status" value="1"/>
</dbReference>
<keyword evidence="1" id="KW-0067">ATP-binding</keyword>
<dbReference type="Pfam" id="PF07714">
    <property type="entry name" value="PK_Tyr_Ser-Thr"/>
    <property type="match status" value="1"/>
</dbReference>
<dbReference type="InterPro" id="IPR000719">
    <property type="entry name" value="Prot_kinase_dom"/>
</dbReference>
<evidence type="ECO:0000256" key="1">
    <source>
        <dbReference type="PROSITE-ProRule" id="PRU10141"/>
    </source>
</evidence>
<feature type="region of interest" description="Disordered" evidence="2">
    <location>
        <begin position="1"/>
        <end position="47"/>
    </location>
</feature>
<dbReference type="Proteomes" id="UP001212997">
    <property type="component" value="Unassembled WGS sequence"/>
</dbReference>
<dbReference type="InterPro" id="IPR001245">
    <property type="entry name" value="Ser-Thr/Tyr_kinase_cat_dom"/>
</dbReference>
<name>A0AAD5Y9S3_9APHY</name>
<keyword evidence="5" id="KW-1185">Reference proteome</keyword>
<proteinExistence type="predicted"/>
<reference evidence="4" key="1">
    <citation type="submission" date="2022-07" db="EMBL/GenBank/DDBJ databases">
        <title>Genome Sequence of Physisporinus lineatus.</title>
        <authorList>
            <person name="Buettner E."/>
        </authorList>
    </citation>
    <scope>NUCLEOTIDE SEQUENCE</scope>
    <source>
        <strain evidence="4">VT162</strain>
    </source>
</reference>
<dbReference type="PANTHER" id="PTHR44329">
    <property type="entry name" value="SERINE/THREONINE-PROTEIN KINASE TNNI3K-RELATED"/>
    <property type="match status" value="1"/>
</dbReference>
<protein>
    <recommendedName>
        <fullName evidence="3">Protein kinase domain-containing protein</fullName>
    </recommendedName>
</protein>
<dbReference type="SUPFAM" id="SSF56112">
    <property type="entry name" value="Protein kinase-like (PK-like)"/>
    <property type="match status" value="1"/>
</dbReference>
<dbReference type="EMBL" id="JANAWD010000526">
    <property type="protein sequence ID" value="KAJ3478257.1"/>
    <property type="molecule type" value="Genomic_DNA"/>
</dbReference>
<comment type="caution">
    <text evidence="4">The sequence shown here is derived from an EMBL/GenBank/DDBJ whole genome shotgun (WGS) entry which is preliminary data.</text>
</comment>
<accession>A0AAD5Y9S3</accession>
<feature type="binding site" evidence="1">
    <location>
        <position position="269"/>
    </location>
    <ligand>
        <name>ATP</name>
        <dbReference type="ChEBI" id="CHEBI:30616"/>
    </ligand>
</feature>
<keyword evidence="1" id="KW-0547">Nucleotide-binding</keyword>
<feature type="compositionally biased region" description="Polar residues" evidence="2">
    <location>
        <begin position="1"/>
        <end position="22"/>
    </location>
</feature>
<organism evidence="4 5">
    <name type="scientific">Meripilus lineatus</name>
    <dbReference type="NCBI Taxonomy" id="2056292"/>
    <lineage>
        <taxon>Eukaryota</taxon>
        <taxon>Fungi</taxon>
        <taxon>Dikarya</taxon>
        <taxon>Basidiomycota</taxon>
        <taxon>Agaricomycotina</taxon>
        <taxon>Agaricomycetes</taxon>
        <taxon>Polyporales</taxon>
        <taxon>Meripilaceae</taxon>
        <taxon>Meripilus</taxon>
    </lineage>
</organism>
<dbReference type="GO" id="GO:0004674">
    <property type="term" value="F:protein serine/threonine kinase activity"/>
    <property type="evidence" value="ECO:0007669"/>
    <property type="project" value="TreeGrafter"/>
</dbReference>
<dbReference type="GO" id="GO:0005524">
    <property type="term" value="F:ATP binding"/>
    <property type="evidence" value="ECO:0007669"/>
    <property type="project" value="UniProtKB-UniRule"/>
</dbReference>
<evidence type="ECO:0000256" key="2">
    <source>
        <dbReference type="SAM" id="MobiDB-lite"/>
    </source>
</evidence>
<dbReference type="Gene3D" id="1.10.510.10">
    <property type="entry name" value="Transferase(Phosphotransferase) domain 1"/>
    <property type="match status" value="1"/>
</dbReference>
<evidence type="ECO:0000259" key="3">
    <source>
        <dbReference type="PROSITE" id="PS50011"/>
    </source>
</evidence>
<dbReference type="PROSITE" id="PS50011">
    <property type="entry name" value="PROTEIN_KINASE_DOM"/>
    <property type="match status" value="1"/>
</dbReference>
<dbReference type="AlphaFoldDB" id="A0AAD5Y9S3"/>
<evidence type="ECO:0000313" key="5">
    <source>
        <dbReference type="Proteomes" id="UP001212997"/>
    </source>
</evidence>
<dbReference type="CDD" id="cd00180">
    <property type="entry name" value="PKc"/>
    <property type="match status" value="1"/>
</dbReference>
<sequence length="489" mass="53708">MPTQSITSSDETAGQSSRNGLVNKTRREHSLPSPHVPEIIDPDPDNTDTSAVVSTIGACGYYLDLLTVLVLEFCGEFDLSPGKGRSRAESYHNSKDGERAIDGSLLDAKRLADSYDDRKKLTRAARILGVLGDPRVSSALALGDLQVAVALESLVSQKTGQECARQLVGKQAQDFLDLARDVQASMSRLQGETELQDPGNRFSTIPATSDDFKWALHRTMTRLAQTCDKTPSTLYIQGVILQDRNPVGGGSFGDVYKGHWAGEAVAIKKMKVYARESAMCKEALVWSQLTHKNLLPFYGIDRNTFPSIMCFVSPWLEYGDIANYLKEVGASDGLIRRLMMQALQGLSYLHSENIVHGDFRLPNILVDTDGCVKLADFGLANFADSTAHSISTQDAGPRTPERCFSDIVLGEDHKYIPSTATDVFAYGVAYWEVNTIPTSLSFHLVPRLTLGILKGFHRTIPVPELEFRRPVETQGPVALRKQTLLLNTG</sequence>
<dbReference type="InterPro" id="IPR051681">
    <property type="entry name" value="Ser/Thr_Kinases-Pseudokinases"/>
</dbReference>
<evidence type="ECO:0000313" key="4">
    <source>
        <dbReference type="EMBL" id="KAJ3478257.1"/>
    </source>
</evidence>